<dbReference type="Pfam" id="PF15508">
    <property type="entry name" value="NAAA-beta"/>
    <property type="match status" value="1"/>
</dbReference>
<evidence type="ECO:0000259" key="2">
    <source>
        <dbReference type="Pfam" id="PF02275"/>
    </source>
</evidence>
<gene>
    <name evidence="4" type="ORF">AB1Y20_007906</name>
</gene>
<evidence type="ECO:0000313" key="5">
    <source>
        <dbReference type="Proteomes" id="UP001515480"/>
    </source>
</evidence>
<dbReference type="PANTHER" id="PTHR28583">
    <property type="entry name" value="ACID AMIDASE"/>
    <property type="match status" value="1"/>
</dbReference>
<accession>A0AB34IU27</accession>
<evidence type="ECO:0000256" key="1">
    <source>
        <dbReference type="ARBA" id="ARBA00022801"/>
    </source>
</evidence>
<evidence type="ECO:0000259" key="3">
    <source>
        <dbReference type="Pfam" id="PF15508"/>
    </source>
</evidence>
<dbReference type="EMBL" id="JBGBPQ010000018">
    <property type="protein sequence ID" value="KAL1507044.1"/>
    <property type="molecule type" value="Genomic_DNA"/>
</dbReference>
<dbReference type="Pfam" id="PF02275">
    <property type="entry name" value="CBAH"/>
    <property type="match status" value="1"/>
</dbReference>
<comment type="caution">
    <text evidence="4">The sequence shown here is derived from an EMBL/GenBank/DDBJ whole genome shotgun (WGS) entry which is preliminary data.</text>
</comment>
<dbReference type="InterPro" id="IPR029130">
    <property type="entry name" value="Acid_ceramidase_N"/>
</dbReference>
<sequence length="428" mass="46085">MAALIGLLIGAAAAPPTAWQAAAQAPWTESAAWRAMARQRTASAAPHVLVSLDDAPRLRWAKVAPAFRQFVPGMMEYIRSEVPAWALPVLDVIGAAVRPYFGEEYGGEMEGLAEALGMRTGYLVFLNLIMQVEEIGINCSNWNTTGPTRKDDPGCVDVDPTQSFCYCKKAVEAGGSFEADGSLWLKKRKPADGPGLCTSIVAQDPAGQIYHGRNLDWNMPEAVRKLIADVTFTRNGKAVFTGTGAIGFVGNFNGMVDGAYSVSINARGKGGKLLTNILQALLHKSTTPCMHLRSVLTNEANFTSAVAALSQGAQIDENYFIVAGVQPAEGAVIARGRAAAVDTWMLEPAEPNGWFRLETNYDHTNPVPVADDRRTPGNANMIAMGQVGLARDSLKKVLLAFPTFNPHTDYTAVMIPKSGYYNSTIWMD</sequence>
<dbReference type="GO" id="GO:0016810">
    <property type="term" value="F:hydrolase activity, acting on carbon-nitrogen (but not peptide) bonds"/>
    <property type="evidence" value="ECO:0007669"/>
    <property type="project" value="TreeGrafter"/>
</dbReference>
<keyword evidence="1" id="KW-0378">Hydrolase</keyword>
<dbReference type="Gene3D" id="3.60.60.10">
    <property type="entry name" value="Penicillin V Acylase, Chain A"/>
    <property type="match status" value="1"/>
</dbReference>
<evidence type="ECO:0000313" key="4">
    <source>
        <dbReference type="EMBL" id="KAL1507044.1"/>
    </source>
</evidence>
<protein>
    <recommendedName>
        <fullName evidence="6">Ceramidase</fullName>
    </recommendedName>
</protein>
<feature type="domain" description="Choloylglycine hydrolase/NAAA C-terminal" evidence="2">
    <location>
        <begin position="197"/>
        <end position="327"/>
    </location>
</feature>
<reference evidence="4 5" key="1">
    <citation type="journal article" date="2024" name="Science">
        <title>Giant polyketide synthase enzymes in the biosynthesis of giant marine polyether toxins.</title>
        <authorList>
            <person name="Fallon T.R."/>
            <person name="Shende V.V."/>
            <person name="Wierzbicki I.H."/>
            <person name="Pendleton A.L."/>
            <person name="Watervoot N.F."/>
            <person name="Auber R.P."/>
            <person name="Gonzalez D.J."/>
            <person name="Wisecaver J.H."/>
            <person name="Moore B.S."/>
        </authorList>
    </citation>
    <scope>NUCLEOTIDE SEQUENCE [LARGE SCALE GENOMIC DNA]</scope>
    <source>
        <strain evidence="4 5">12B1</strain>
    </source>
</reference>
<dbReference type="AlphaFoldDB" id="A0AB34IU27"/>
<feature type="domain" description="Acid ceramidase N-terminal" evidence="3">
    <location>
        <begin position="44"/>
        <end position="96"/>
    </location>
</feature>
<proteinExistence type="predicted"/>
<dbReference type="InterPro" id="IPR029132">
    <property type="entry name" value="CBAH/NAAA_C"/>
</dbReference>
<dbReference type="PANTHER" id="PTHR28583:SF4">
    <property type="entry name" value="N-ACYLETHANOLAMINE-HYDROLYZING ACID AMIDASE"/>
    <property type="match status" value="1"/>
</dbReference>
<name>A0AB34IU27_PRYPA</name>
<keyword evidence="5" id="KW-1185">Reference proteome</keyword>
<dbReference type="Proteomes" id="UP001515480">
    <property type="component" value="Unassembled WGS sequence"/>
</dbReference>
<evidence type="ECO:0008006" key="6">
    <source>
        <dbReference type="Google" id="ProtNLM"/>
    </source>
</evidence>
<organism evidence="4 5">
    <name type="scientific">Prymnesium parvum</name>
    <name type="common">Toxic golden alga</name>
    <dbReference type="NCBI Taxonomy" id="97485"/>
    <lineage>
        <taxon>Eukaryota</taxon>
        <taxon>Haptista</taxon>
        <taxon>Haptophyta</taxon>
        <taxon>Prymnesiophyceae</taxon>
        <taxon>Prymnesiales</taxon>
        <taxon>Prymnesiaceae</taxon>
        <taxon>Prymnesium</taxon>
    </lineage>
</organism>